<keyword evidence="6" id="KW-0560">Oxidoreductase</keyword>
<name>A0A923MEM8_9BURK</name>
<accession>A0A923MEM8</accession>
<feature type="transmembrane region" description="Helical" evidence="12">
    <location>
        <begin position="157"/>
        <end position="179"/>
    </location>
</feature>
<feature type="transmembrane region" description="Helical" evidence="12">
    <location>
        <begin position="246"/>
        <end position="264"/>
    </location>
</feature>
<keyword evidence="2" id="KW-1003">Cell membrane</keyword>
<keyword evidence="8" id="KW-0350">Heme biosynthesis</keyword>
<reference evidence="13" key="1">
    <citation type="submission" date="2020-08" db="EMBL/GenBank/DDBJ databases">
        <title>Ramlibacter sp. GTP1 16S ribosomal RNA gene genome sequencing and assembly.</title>
        <authorList>
            <person name="Kang M."/>
        </authorList>
    </citation>
    <scope>NUCLEOTIDE SEQUENCE</scope>
    <source>
        <strain evidence="13">GTP1</strain>
    </source>
</reference>
<keyword evidence="10" id="KW-1015">Disulfide bond</keyword>
<evidence type="ECO:0000256" key="12">
    <source>
        <dbReference type="SAM" id="Phobius"/>
    </source>
</evidence>
<organism evidence="13 14">
    <name type="scientific">Ramlibacter albus</name>
    <dbReference type="NCBI Taxonomy" id="2079448"/>
    <lineage>
        <taxon>Bacteria</taxon>
        <taxon>Pseudomonadati</taxon>
        <taxon>Pseudomonadota</taxon>
        <taxon>Betaproteobacteria</taxon>
        <taxon>Burkholderiales</taxon>
        <taxon>Comamonadaceae</taxon>
        <taxon>Ramlibacter</taxon>
    </lineage>
</organism>
<dbReference type="Pfam" id="PF02628">
    <property type="entry name" value="COX15-CtaA"/>
    <property type="match status" value="1"/>
</dbReference>
<dbReference type="PANTHER" id="PTHR35457">
    <property type="entry name" value="HEME A SYNTHASE"/>
    <property type="match status" value="1"/>
</dbReference>
<evidence type="ECO:0000256" key="3">
    <source>
        <dbReference type="ARBA" id="ARBA00022692"/>
    </source>
</evidence>
<keyword evidence="3 12" id="KW-0812">Transmembrane</keyword>
<keyword evidence="14" id="KW-1185">Reference proteome</keyword>
<evidence type="ECO:0000256" key="7">
    <source>
        <dbReference type="ARBA" id="ARBA00023004"/>
    </source>
</evidence>
<dbReference type="GO" id="GO:0016020">
    <property type="term" value="C:membrane"/>
    <property type="evidence" value="ECO:0007669"/>
    <property type="project" value="UniProtKB-SubCell"/>
</dbReference>
<dbReference type="InterPro" id="IPR003780">
    <property type="entry name" value="COX15/CtaA_fam"/>
</dbReference>
<dbReference type="GO" id="GO:0046872">
    <property type="term" value="F:metal ion binding"/>
    <property type="evidence" value="ECO:0007669"/>
    <property type="project" value="UniProtKB-KW"/>
</dbReference>
<comment type="subcellular location">
    <subcellularLocation>
        <location evidence="1">Membrane</location>
        <topology evidence="1">Multi-pass membrane protein</topology>
    </subcellularLocation>
</comment>
<keyword evidence="9 12" id="KW-0472">Membrane</keyword>
<evidence type="ECO:0000256" key="6">
    <source>
        <dbReference type="ARBA" id="ARBA00023002"/>
    </source>
</evidence>
<evidence type="ECO:0000256" key="11">
    <source>
        <dbReference type="ARBA" id="ARBA00023444"/>
    </source>
</evidence>
<protein>
    <submittedName>
        <fullName evidence="13">COX15/CtaA family protein</fullName>
    </submittedName>
</protein>
<dbReference type="Proteomes" id="UP000596827">
    <property type="component" value="Unassembled WGS sequence"/>
</dbReference>
<sequence>MAWACAVLVLAITSLSAFIRLSRAGIGCEPWPQCHEQRTGMTVEQIAPLDTDAVHAARIAHRIAASVALLLIIAMLVKAWATSPTLSRQGREVGALLGVALFLAVLGRLGADSRSVWVAVGNLAGGLVMFALSCRLVAVCSPAAAHRLGDTRVRAHAAVALALVLLQVVLGGVVSASNAGSRCDAGWLCDAHWTSAALAVAVLVPLAVLAWRAGARAGIVVALLVLLQAAIGVAMMSSALALPLAMAHNLVAALLLAGVAVLLAA</sequence>
<evidence type="ECO:0000256" key="9">
    <source>
        <dbReference type="ARBA" id="ARBA00023136"/>
    </source>
</evidence>
<evidence type="ECO:0000256" key="2">
    <source>
        <dbReference type="ARBA" id="ARBA00022475"/>
    </source>
</evidence>
<feature type="transmembrane region" description="Helical" evidence="12">
    <location>
        <begin position="123"/>
        <end position="145"/>
    </location>
</feature>
<dbReference type="EMBL" id="JACORU010000015">
    <property type="protein sequence ID" value="MBC5768103.1"/>
    <property type="molecule type" value="Genomic_DNA"/>
</dbReference>
<feature type="transmembrane region" description="Helical" evidence="12">
    <location>
        <begin position="191"/>
        <end position="211"/>
    </location>
</feature>
<evidence type="ECO:0000256" key="10">
    <source>
        <dbReference type="ARBA" id="ARBA00023157"/>
    </source>
</evidence>
<keyword evidence="7" id="KW-0408">Iron</keyword>
<dbReference type="GO" id="GO:0006784">
    <property type="term" value="P:heme A biosynthetic process"/>
    <property type="evidence" value="ECO:0007669"/>
    <property type="project" value="InterPro"/>
</dbReference>
<proteinExistence type="predicted"/>
<evidence type="ECO:0000313" key="14">
    <source>
        <dbReference type="Proteomes" id="UP000596827"/>
    </source>
</evidence>
<evidence type="ECO:0000256" key="4">
    <source>
        <dbReference type="ARBA" id="ARBA00022723"/>
    </source>
</evidence>
<dbReference type="AlphaFoldDB" id="A0A923MEM8"/>
<dbReference type="GO" id="GO:0016491">
    <property type="term" value="F:oxidoreductase activity"/>
    <property type="evidence" value="ECO:0007669"/>
    <property type="project" value="UniProtKB-KW"/>
</dbReference>
<comment type="pathway">
    <text evidence="11">Porphyrin-containing compound metabolism.</text>
</comment>
<keyword evidence="5 12" id="KW-1133">Transmembrane helix</keyword>
<evidence type="ECO:0000313" key="13">
    <source>
        <dbReference type="EMBL" id="MBC5768103.1"/>
    </source>
</evidence>
<feature type="transmembrane region" description="Helical" evidence="12">
    <location>
        <begin position="218"/>
        <end position="240"/>
    </location>
</feature>
<dbReference type="PANTHER" id="PTHR35457:SF1">
    <property type="entry name" value="HEME A SYNTHASE"/>
    <property type="match status" value="1"/>
</dbReference>
<dbReference type="InterPro" id="IPR050450">
    <property type="entry name" value="COX15/CtaA_HemeA_synthase"/>
</dbReference>
<feature type="transmembrane region" description="Helical" evidence="12">
    <location>
        <begin position="59"/>
        <end position="81"/>
    </location>
</feature>
<comment type="caution">
    <text evidence="13">The sequence shown here is derived from an EMBL/GenBank/DDBJ whole genome shotgun (WGS) entry which is preliminary data.</text>
</comment>
<evidence type="ECO:0000256" key="1">
    <source>
        <dbReference type="ARBA" id="ARBA00004141"/>
    </source>
</evidence>
<keyword evidence="4" id="KW-0479">Metal-binding</keyword>
<evidence type="ECO:0000256" key="5">
    <source>
        <dbReference type="ARBA" id="ARBA00022989"/>
    </source>
</evidence>
<gene>
    <name evidence="13" type="ORF">H8R02_26805</name>
</gene>
<feature type="transmembrane region" description="Helical" evidence="12">
    <location>
        <begin position="93"/>
        <end position="111"/>
    </location>
</feature>
<evidence type="ECO:0000256" key="8">
    <source>
        <dbReference type="ARBA" id="ARBA00023133"/>
    </source>
</evidence>